<keyword evidence="4" id="KW-0547">Nucleotide-binding</keyword>
<dbReference type="EMBL" id="RHXB01000003">
    <property type="protein sequence ID" value="RSE27987.1"/>
    <property type="molecule type" value="Genomic_DNA"/>
</dbReference>
<accession>A0A3R9F7Q4</accession>
<dbReference type="Pfam" id="PF00990">
    <property type="entry name" value="GGDEF"/>
    <property type="match status" value="1"/>
</dbReference>
<dbReference type="SUPFAM" id="SSF55073">
    <property type="entry name" value="Nucleotide cyclase"/>
    <property type="match status" value="1"/>
</dbReference>
<dbReference type="CDD" id="cd12915">
    <property type="entry name" value="PDC2_DGC_like"/>
    <property type="match status" value="1"/>
</dbReference>
<dbReference type="Gene3D" id="3.30.70.270">
    <property type="match status" value="1"/>
</dbReference>
<keyword evidence="6" id="KW-0472">Membrane</keyword>
<dbReference type="SUPFAM" id="SSF103190">
    <property type="entry name" value="Sensory domain-like"/>
    <property type="match status" value="1"/>
</dbReference>
<feature type="transmembrane region" description="Helical" evidence="6">
    <location>
        <begin position="21"/>
        <end position="44"/>
    </location>
</feature>
<evidence type="ECO:0000259" key="7">
    <source>
        <dbReference type="PROSITE" id="PS50887"/>
    </source>
</evidence>
<dbReference type="PANTHER" id="PTHR45138">
    <property type="entry name" value="REGULATORY COMPONENTS OF SENSORY TRANSDUCTION SYSTEM"/>
    <property type="match status" value="1"/>
</dbReference>
<sequence length="520" mass="57950">MSFRQNISRTLALDTSLGRTLTIFIACLLIGTLAANILSLYLSWERTVQEAESEAINLSISQARQAEDTFLQTDLALQQIRRAVGNDAPDARYNYLLSDLKDRLPQLHGLFVFDAQGNWKSTSFNYAPPDVNNSDREYFTYHQQNRQTGTHIGHVIRSRTTGDWIIPVSLRINDPDGAFAGVILATIKLDYFKKFYAYFEMGNKDLLALLLLDGTALYVRPFTETVINRNLSYSPLFKRELVRVDQGSATWLSALDGIVRVYGFARIENYPLVVVAGFDRSALRRHWVESNLTDWLINVLLLAGLLVMGRVMFRQVRINSDDQLEMSHLRDDLVKINQTLQTMAMVDGLTGLANRRKFDIALQQALADSAITGKPVSLILLDIDYFKRYNDACGHVAGDACLRIAGNVLETAALRTDDLVARYGGEEFAIILPNTAAEDALKVAWRAVRRVSDKKIPHPATDNEEHIVTISAGCYSVTGSGSEQDVAALIQGADRALYQSKKQGRNRATCGSCDVDAEGE</sequence>
<dbReference type="GO" id="GO:0005886">
    <property type="term" value="C:plasma membrane"/>
    <property type="evidence" value="ECO:0007669"/>
    <property type="project" value="TreeGrafter"/>
</dbReference>
<comment type="catalytic activity">
    <reaction evidence="5">
        <text>2 GTP = 3',3'-c-di-GMP + 2 diphosphate</text>
        <dbReference type="Rhea" id="RHEA:24898"/>
        <dbReference type="ChEBI" id="CHEBI:33019"/>
        <dbReference type="ChEBI" id="CHEBI:37565"/>
        <dbReference type="ChEBI" id="CHEBI:58805"/>
        <dbReference type="EC" id="2.7.7.65"/>
    </reaction>
</comment>
<name>A0A3R9F7Q4_9ENTR</name>
<dbReference type="Proteomes" id="UP000275331">
    <property type="component" value="Unassembled WGS sequence"/>
</dbReference>
<dbReference type="InterPro" id="IPR029787">
    <property type="entry name" value="Nucleotide_cyclase"/>
</dbReference>
<dbReference type="GO" id="GO:0052621">
    <property type="term" value="F:diguanylate cyclase activity"/>
    <property type="evidence" value="ECO:0007669"/>
    <property type="project" value="UniProtKB-EC"/>
</dbReference>
<dbReference type="InterPro" id="IPR000160">
    <property type="entry name" value="GGDEF_dom"/>
</dbReference>
<dbReference type="InterPro" id="IPR029151">
    <property type="entry name" value="Sensor-like_sf"/>
</dbReference>
<gene>
    <name evidence="8" type="ORF">EGT71_06265</name>
</gene>
<dbReference type="Gene3D" id="3.30.450.20">
    <property type="entry name" value="PAS domain"/>
    <property type="match status" value="2"/>
</dbReference>
<evidence type="ECO:0000256" key="6">
    <source>
        <dbReference type="SAM" id="Phobius"/>
    </source>
</evidence>
<dbReference type="PROSITE" id="PS50887">
    <property type="entry name" value="GGDEF"/>
    <property type="match status" value="1"/>
</dbReference>
<dbReference type="RefSeq" id="WP_125292738.1">
    <property type="nucleotide sequence ID" value="NZ_DAMAQE010000002.1"/>
</dbReference>
<dbReference type="SMART" id="SM00267">
    <property type="entry name" value="GGDEF"/>
    <property type="match status" value="1"/>
</dbReference>
<dbReference type="InterPro" id="IPR050469">
    <property type="entry name" value="Diguanylate_Cyclase"/>
</dbReference>
<dbReference type="InterPro" id="IPR054327">
    <property type="entry name" value="His-kinase-like_sensor"/>
</dbReference>
<proteinExistence type="predicted"/>
<feature type="domain" description="GGDEF" evidence="7">
    <location>
        <begin position="374"/>
        <end position="513"/>
    </location>
</feature>
<comment type="caution">
    <text evidence="8">The sequence shown here is derived from an EMBL/GenBank/DDBJ whole genome shotgun (WGS) entry which is preliminary data.</text>
</comment>
<comment type="cofactor">
    <cofactor evidence="1">
        <name>Mg(2+)</name>
        <dbReference type="ChEBI" id="CHEBI:18420"/>
    </cofactor>
</comment>
<dbReference type="CDD" id="cd01949">
    <property type="entry name" value="GGDEF"/>
    <property type="match status" value="1"/>
</dbReference>
<dbReference type="GO" id="GO:0043709">
    <property type="term" value="P:cell adhesion involved in single-species biofilm formation"/>
    <property type="evidence" value="ECO:0007669"/>
    <property type="project" value="TreeGrafter"/>
</dbReference>
<comment type="pathway">
    <text evidence="2">Purine metabolism; 3',5'-cyclic di-GMP biosynthesis.</text>
</comment>
<dbReference type="Pfam" id="PF22588">
    <property type="entry name" value="dCache_1_like"/>
    <property type="match status" value="1"/>
</dbReference>
<evidence type="ECO:0000256" key="3">
    <source>
        <dbReference type="ARBA" id="ARBA00012528"/>
    </source>
</evidence>
<dbReference type="OrthoDB" id="9812260at2"/>
<dbReference type="PANTHER" id="PTHR45138:SF9">
    <property type="entry name" value="DIGUANYLATE CYCLASE DGCM-RELATED"/>
    <property type="match status" value="1"/>
</dbReference>
<organism evidence="8 9">
    <name type="scientific">Atlantibacter subterraneus</name>
    <dbReference type="NCBI Taxonomy" id="255519"/>
    <lineage>
        <taxon>Bacteria</taxon>
        <taxon>Pseudomonadati</taxon>
        <taxon>Pseudomonadota</taxon>
        <taxon>Gammaproteobacteria</taxon>
        <taxon>Enterobacterales</taxon>
        <taxon>Enterobacteriaceae</taxon>
        <taxon>Atlantibacter</taxon>
    </lineage>
</organism>
<dbReference type="GO" id="GO:1902201">
    <property type="term" value="P:negative regulation of bacterial-type flagellum-dependent cell motility"/>
    <property type="evidence" value="ECO:0007669"/>
    <property type="project" value="TreeGrafter"/>
</dbReference>
<dbReference type="AlphaFoldDB" id="A0A3R9F7Q4"/>
<evidence type="ECO:0000256" key="4">
    <source>
        <dbReference type="ARBA" id="ARBA00023134"/>
    </source>
</evidence>
<keyword evidence="6" id="KW-0812">Transmembrane</keyword>
<dbReference type="FunFam" id="3.30.70.270:FF:000001">
    <property type="entry name" value="Diguanylate cyclase domain protein"/>
    <property type="match status" value="1"/>
</dbReference>
<evidence type="ECO:0000256" key="2">
    <source>
        <dbReference type="ARBA" id="ARBA00004665"/>
    </source>
</evidence>
<dbReference type="CDD" id="cd12914">
    <property type="entry name" value="PDC1_DGC_like"/>
    <property type="match status" value="1"/>
</dbReference>
<protein>
    <recommendedName>
        <fullName evidence="3">diguanylate cyclase</fullName>
        <ecNumber evidence="3">2.7.7.65</ecNumber>
    </recommendedName>
</protein>
<reference evidence="8 9" key="1">
    <citation type="submission" date="2018-10" db="EMBL/GenBank/DDBJ databases">
        <title>Transmission dynamics of multidrug resistant bacteria on intensive care unit surfaces.</title>
        <authorList>
            <person name="D'Souza A.W."/>
            <person name="Potter R.F."/>
            <person name="Wallace M."/>
            <person name="Shupe A."/>
            <person name="Patel S."/>
            <person name="Sun S."/>
            <person name="Gul D."/>
            <person name="Kwon J.H."/>
            <person name="Andleeb S."/>
            <person name="Burnham C.-A.D."/>
            <person name="Dantas G."/>
        </authorList>
    </citation>
    <scope>NUCLEOTIDE SEQUENCE [LARGE SCALE GENOMIC DNA]</scope>
    <source>
        <strain evidence="8 9">AS_373</strain>
    </source>
</reference>
<dbReference type="EC" id="2.7.7.65" evidence="3"/>
<evidence type="ECO:0000313" key="9">
    <source>
        <dbReference type="Proteomes" id="UP000275331"/>
    </source>
</evidence>
<evidence type="ECO:0000256" key="5">
    <source>
        <dbReference type="ARBA" id="ARBA00034247"/>
    </source>
</evidence>
<dbReference type="NCBIfam" id="TIGR00254">
    <property type="entry name" value="GGDEF"/>
    <property type="match status" value="1"/>
</dbReference>
<evidence type="ECO:0000313" key="8">
    <source>
        <dbReference type="EMBL" id="RSE27987.1"/>
    </source>
</evidence>
<evidence type="ECO:0000256" key="1">
    <source>
        <dbReference type="ARBA" id="ARBA00001946"/>
    </source>
</evidence>
<dbReference type="InterPro" id="IPR043128">
    <property type="entry name" value="Rev_trsase/Diguanyl_cyclase"/>
</dbReference>
<keyword evidence="6" id="KW-1133">Transmembrane helix</keyword>
<keyword evidence="4" id="KW-0342">GTP-binding</keyword>
<dbReference type="GO" id="GO:0005525">
    <property type="term" value="F:GTP binding"/>
    <property type="evidence" value="ECO:0007669"/>
    <property type="project" value="UniProtKB-KW"/>
</dbReference>